<dbReference type="AlphaFoldDB" id="A0A382NPA6"/>
<evidence type="ECO:0008006" key="2">
    <source>
        <dbReference type="Google" id="ProtNLM"/>
    </source>
</evidence>
<dbReference type="PANTHER" id="PTHR40036:SF1">
    <property type="entry name" value="MACROCIN O-METHYLTRANSFERASE"/>
    <property type="match status" value="1"/>
</dbReference>
<dbReference type="PANTHER" id="PTHR40036">
    <property type="entry name" value="MACROCIN O-METHYLTRANSFERASE"/>
    <property type="match status" value="1"/>
</dbReference>
<evidence type="ECO:0000313" key="1">
    <source>
        <dbReference type="EMBL" id="SVC62430.1"/>
    </source>
</evidence>
<organism evidence="1">
    <name type="scientific">marine metagenome</name>
    <dbReference type="NCBI Taxonomy" id="408172"/>
    <lineage>
        <taxon>unclassified sequences</taxon>
        <taxon>metagenomes</taxon>
        <taxon>ecological metagenomes</taxon>
    </lineage>
</organism>
<dbReference type="Gene3D" id="3.40.50.150">
    <property type="entry name" value="Vaccinia Virus protein VP39"/>
    <property type="match status" value="1"/>
</dbReference>
<sequence>MVNIVLPDGTKVHYRDIIENDPDDLYFLKNINKFAPYTMTVKRGLEPSYSPYKAVQYLVENQIPGDFVECGVWRGGSVILIALALAHFGDIDRKIFLYDTFTGMTKPDEEDVDWDGRNLKKKWEKDSSQSENFQWGYGGGIEEIRKNVYASNYPKDNFVFVKGLVEHTIPGTVPEKIALLRLDTDWYASTYHELVHLYPIISAGGILIIDDYGWCRGSRQATDKYIKEHKLDLFLSRIDESVRLAVKR</sequence>
<protein>
    <recommendedName>
        <fullName evidence="2">Macrocin O-methyltransferase</fullName>
    </recommendedName>
</protein>
<proteinExistence type="predicted"/>
<dbReference type="InterPro" id="IPR029063">
    <property type="entry name" value="SAM-dependent_MTases_sf"/>
</dbReference>
<dbReference type="InterPro" id="IPR008884">
    <property type="entry name" value="TylF_MeTrfase"/>
</dbReference>
<reference evidence="1" key="1">
    <citation type="submission" date="2018-05" db="EMBL/GenBank/DDBJ databases">
        <authorList>
            <person name="Lanie J.A."/>
            <person name="Ng W.-L."/>
            <person name="Kazmierczak K.M."/>
            <person name="Andrzejewski T.M."/>
            <person name="Davidsen T.M."/>
            <person name="Wayne K.J."/>
            <person name="Tettelin H."/>
            <person name="Glass J.I."/>
            <person name="Rusch D."/>
            <person name="Podicherti R."/>
            <person name="Tsui H.-C.T."/>
            <person name="Winkler M.E."/>
        </authorList>
    </citation>
    <scope>NUCLEOTIDE SEQUENCE</scope>
</reference>
<name>A0A382NPA6_9ZZZZ</name>
<dbReference type="Pfam" id="PF05711">
    <property type="entry name" value="TylF"/>
    <property type="match status" value="1"/>
</dbReference>
<accession>A0A382NPA6</accession>
<gene>
    <name evidence="1" type="ORF">METZ01_LOCUS315284</name>
</gene>
<dbReference type="EMBL" id="UINC01101545">
    <property type="protein sequence ID" value="SVC62430.1"/>
    <property type="molecule type" value="Genomic_DNA"/>
</dbReference>